<gene>
    <name evidence="4" type="ORF">MCBMB27_05203</name>
    <name evidence="5" type="ORF">SAMN05192567_11695</name>
</gene>
<protein>
    <submittedName>
        <fullName evidence="5">Phosphate ABC transporter substrate-binding protein, PhoT family</fullName>
    </submittedName>
    <submittedName>
        <fullName evidence="4">Phosphorus Metabolism</fullName>
    </submittedName>
</protein>
<dbReference type="Proteomes" id="UP000185487">
    <property type="component" value="Chromosome"/>
</dbReference>
<dbReference type="InterPro" id="IPR024370">
    <property type="entry name" value="PBP_domain"/>
</dbReference>
<keyword evidence="1 2" id="KW-0732">Signal</keyword>
<evidence type="ECO:0000256" key="2">
    <source>
        <dbReference type="SAM" id="SignalP"/>
    </source>
</evidence>
<sequence>MGPIFANVRSATALAILLLTASTGVRAEDLPIVGTGDGIEMLQAVADSYNAEHGQARVSVPPSIGSGGAVASVGGERQKLGRVARPLTETEKAQGLVEVPLIRIPSAIFVHRGVGVATLTSAQVAAVFSGGIDNWSALGGPDLKIRVVRREETDSTLSVLRATMPGWRDLVLTSRSKTATTTQDAIATVRDTPGAIGFGPFSPNLASDFTVLSIDGRVPRDPGYPSAVTLALIYKTATRDAEASAFLAFATSDRAGQLMAERGGAPLKP</sequence>
<dbReference type="AlphaFoldDB" id="A0AAE8HU10"/>
<dbReference type="Pfam" id="PF12849">
    <property type="entry name" value="PBP_like_2"/>
    <property type="match status" value="1"/>
</dbReference>
<organism evidence="5 7">
    <name type="scientific">Methylobacterium phyllosphaerae</name>
    <dbReference type="NCBI Taxonomy" id="418223"/>
    <lineage>
        <taxon>Bacteria</taxon>
        <taxon>Pseudomonadati</taxon>
        <taxon>Pseudomonadota</taxon>
        <taxon>Alphaproteobacteria</taxon>
        <taxon>Hyphomicrobiales</taxon>
        <taxon>Methylobacteriaceae</taxon>
        <taxon>Methylobacterium</taxon>
    </lineage>
</organism>
<dbReference type="Proteomes" id="UP000199140">
    <property type="component" value="Unassembled WGS sequence"/>
</dbReference>
<accession>A0AAE8HU10</accession>
<dbReference type="Gene3D" id="3.40.190.10">
    <property type="entry name" value="Periplasmic binding protein-like II"/>
    <property type="match status" value="2"/>
</dbReference>
<dbReference type="PANTHER" id="PTHR30570:SF1">
    <property type="entry name" value="PHOSPHATE-BINDING PROTEIN PSTS"/>
    <property type="match status" value="1"/>
</dbReference>
<proteinExistence type="predicted"/>
<dbReference type="KEGG" id="mphy:MCBMB27_05203"/>
<dbReference type="InterPro" id="IPR050811">
    <property type="entry name" value="Phosphate_ABC_transporter"/>
</dbReference>
<evidence type="ECO:0000313" key="7">
    <source>
        <dbReference type="Proteomes" id="UP000199140"/>
    </source>
</evidence>
<evidence type="ECO:0000259" key="3">
    <source>
        <dbReference type="Pfam" id="PF12849"/>
    </source>
</evidence>
<feature type="chain" id="PRO_5042056425" evidence="2">
    <location>
        <begin position="28"/>
        <end position="269"/>
    </location>
</feature>
<reference evidence="4 6" key="1">
    <citation type="submission" date="2016-04" db="EMBL/GenBank/DDBJ databases">
        <title>Complete genome sequencing and analysis of CBMB27, Methylobacterium phyllosphaerae isolated from leaf tissues of rice (Oryza sativa L.).</title>
        <authorList>
            <person name="Lee Y."/>
            <person name="Hwangbo K."/>
            <person name="Chung H."/>
            <person name="Yoo J."/>
            <person name="Kim K.Y."/>
            <person name="Sa T.M."/>
            <person name="Um Y."/>
            <person name="Madhaiyan M."/>
        </authorList>
    </citation>
    <scope>NUCLEOTIDE SEQUENCE [LARGE SCALE GENOMIC DNA]</scope>
    <source>
        <strain evidence="4 6">CBMB27</strain>
    </source>
</reference>
<keyword evidence="6" id="KW-1185">Reference proteome</keyword>
<evidence type="ECO:0000313" key="4">
    <source>
        <dbReference type="EMBL" id="APT34494.1"/>
    </source>
</evidence>
<evidence type="ECO:0000313" key="6">
    <source>
        <dbReference type="Proteomes" id="UP000185487"/>
    </source>
</evidence>
<name>A0AAE8HU10_9HYPH</name>
<dbReference type="SUPFAM" id="SSF53850">
    <property type="entry name" value="Periplasmic binding protein-like II"/>
    <property type="match status" value="1"/>
</dbReference>
<feature type="domain" description="PBP" evidence="3">
    <location>
        <begin position="28"/>
        <end position="254"/>
    </location>
</feature>
<dbReference type="RefSeq" id="WP_075381566.1">
    <property type="nucleotide sequence ID" value="NZ_CP015367.1"/>
</dbReference>
<dbReference type="PANTHER" id="PTHR30570">
    <property type="entry name" value="PERIPLASMIC PHOSPHATE BINDING COMPONENT OF PHOSPHATE ABC TRANSPORTER"/>
    <property type="match status" value="1"/>
</dbReference>
<dbReference type="EMBL" id="FOPK01000016">
    <property type="protein sequence ID" value="SFH20597.1"/>
    <property type="molecule type" value="Genomic_DNA"/>
</dbReference>
<evidence type="ECO:0000256" key="1">
    <source>
        <dbReference type="ARBA" id="ARBA00022729"/>
    </source>
</evidence>
<feature type="signal peptide" evidence="2">
    <location>
        <begin position="1"/>
        <end position="27"/>
    </location>
</feature>
<dbReference type="EMBL" id="CP015367">
    <property type="protein sequence ID" value="APT34494.1"/>
    <property type="molecule type" value="Genomic_DNA"/>
</dbReference>
<reference evidence="5 7" key="2">
    <citation type="submission" date="2016-10" db="EMBL/GenBank/DDBJ databases">
        <authorList>
            <person name="Varghese N."/>
            <person name="Submissions S."/>
        </authorList>
    </citation>
    <scope>NUCLEOTIDE SEQUENCE [LARGE SCALE GENOMIC DNA]</scope>
    <source>
        <strain evidence="5 7">CBMB27</strain>
    </source>
</reference>
<evidence type="ECO:0000313" key="5">
    <source>
        <dbReference type="EMBL" id="SFH20597.1"/>
    </source>
</evidence>